<accession>A0ACB9QIH6</accession>
<comment type="caution">
    <text evidence="1">The sequence shown here is derived from an EMBL/GenBank/DDBJ whole genome shotgun (WGS) entry which is preliminary data.</text>
</comment>
<dbReference type="Proteomes" id="UP001057402">
    <property type="component" value="Chromosome 6"/>
</dbReference>
<name>A0ACB9QIH6_9MYRT</name>
<protein>
    <submittedName>
        <fullName evidence="1">Uncharacterized protein</fullName>
    </submittedName>
</protein>
<reference evidence="2" key="1">
    <citation type="journal article" date="2023" name="Front. Plant Sci.">
        <title>Chromosomal-level genome assembly of Melastoma candidum provides insights into trichome evolution.</title>
        <authorList>
            <person name="Zhong Y."/>
            <person name="Wu W."/>
            <person name="Sun C."/>
            <person name="Zou P."/>
            <person name="Liu Y."/>
            <person name="Dai S."/>
            <person name="Zhou R."/>
        </authorList>
    </citation>
    <scope>NUCLEOTIDE SEQUENCE [LARGE SCALE GENOMIC DNA]</scope>
</reference>
<evidence type="ECO:0000313" key="2">
    <source>
        <dbReference type="Proteomes" id="UP001057402"/>
    </source>
</evidence>
<organism evidence="1 2">
    <name type="scientific">Melastoma candidum</name>
    <dbReference type="NCBI Taxonomy" id="119954"/>
    <lineage>
        <taxon>Eukaryota</taxon>
        <taxon>Viridiplantae</taxon>
        <taxon>Streptophyta</taxon>
        <taxon>Embryophyta</taxon>
        <taxon>Tracheophyta</taxon>
        <taxon>Spermatophyta</taxon>
        <taxon>Magnoliopsida</taxon>
        <taxon>eudicotyledons</taxon>
        <taxon>Gunneridae</taxon>
        <taxon>Pentapetalae</taxon>
        <taxon>rosids</taxon>
        <taxon>malvids</taxon>
        <taxon>Myrtales</taxon>
        <taxon>Melastomataceae</taxon>
        <taxon>Melastomatoideae</taxon>
        <taxon>Melastomateae</taxon>
        <taxon>Melastoma</taxon>
    </lineage>
</organism>
<evidence type="ECO:0000313" key="1">
    <source>
        <dbReference type="EMBL" id="KAI4366602.1"/>
    </source>
</evidence>
<dbReference type="EMBL" id="CM042885">
    <property type="protein sequence ID" value="KAI4366602.1"/>
    <property type="molecule type" value="Genomic_DNA"/>
</dbReference>
<keyword evidence="2" id="KW-1185">Reference proteome</keyword>
<gene>
    <name evidence="1" type="ORF">MLD38_022462</name>
</gene>
<sequence length="189" mass="20830">MRHVKMTVDESFKRPGAVPFKWEIRPGVPKLHPPTSSSSSSSLLSPDILKPPPPSSANFSPPPDVRTHSFRSPRRLMMQPAHVSSSGCFFLSRYSLRHDARGRSRGSESQRICRKGQHDVEDARSWSSRWLISPVGESPSPSRWSIEESTSPSPRFSSVSYGARGTVSDGLAVLPVLGSEVEWAGFGLF</sequence>
<proteinExistence type="predicted"/>